<name>A0A061J3R3_TRYRA</name>
<dbReference type="InterPro" id="IPR017850">
    <property type="entry name" value="Alkaline_phosphatase_core_sf"/>
</dbReference>
<feature type="transmembrane region" description="Helical" evidence="1">
    <location>
        <begin position="338"/>
        <end position="357"/>
    </location>
</feature>
<dbReference type="SUPFAM" id="SSF53649">
    <property type="entry name" value="Alkaline phosphatase-like"/>
    <property type="match status" value="1"/>
</dbReference>
<dbReference type="PANTHER" id="PTHR23071:SF1">
    <property type="entry name" value="GPI ETHANOLAMINE PHOSPHATE TRANSFERASE 3"/>
    <property type="match status" value="1"/>
</dbReference>
<evidence type="ECO:0000313" key="3">
    <source>
        <dbReference type="Proteomes" id="UP000031737"/>
    </source>
</evidence>
<comment type="caution">
    <text evidence="2">The sequence shown here is derived from an EMBL/GenBank/DDBJ whole genome shotgun (WGS) entry which is preliminary data.</text>
</comment>
<dbReference type="EMBL" id="AUPL01003317">
    <property type="protein sequence ID" value="ESL08970.1"/>
    <property type="molecule type" value="Genomic_DNA"/>
</dbReference>
<dbReference type="GO" id="GO:0051377">
    <property type="term" value="F:mannose-ethanolamine phosphotransferase activity"/>
    <property type="evidence" value="ECO:0007669"/>
    <property type="project" value="TreeGrafter"/>
</dbReference>
<keyword evidence="3" id="KW-1185">Reference proteome</keyword>
<dbReference type="InterPro" id="IPR002591">
    <property type="entry name" value="Phosphodiest/P_Trfase"/>
</dbReference>
<dbReference type="VEuPathDB" id="TriTrypDB:TRSC58_03317"/>
<evidence type="ECO:0000313" key="2">
    <source>
        <dbReference type="EMBL" id="ESL08970.1"/>
    </source>
</evidence>
<dbReference type="Pfam" id="PF01663">
    <property type="entry name" value="Phosphodiest"/>
    <property type="match status" value="1"/>
</dbReference>
<evidence type="ECO:0000256" key="1">
    <source>
        <dbReference type="SAM" id="Phobius"/>
    </source>
</evidence>
<dbReference type="Gene3D" id="3.40.720.10">
    <property type="entry name" value="Alkaline Phosphatase, subunit A"/>
    <property type="match status" value="1"/>
</dbReference>
<dbReference type="InterPro" id="IPR039524">
    <property type="entry name" value="PIGO/GPI13"/>
</dbReference>
<gene>
    <name evidence="2" type="ORF">TRSC58_03317</name>
</gene>
<keyword evidence="1" id="KW-0812">Transmembrane</keyword>
<feature type="transmembrane region" description="Helical" evidence="1">
    <location>
        <begin position="369"/>
        <end position="389"/>
    </location>
</feature>
<feature type="transmembrane region" description="Helical" evidence="1">
    <location>
        <begin position="460"/>
        <end position="481"/>
    </location>
</feature>
<dbReference type="GO" id="GO:0005789">
    <property type="term" value="C:endoplasmic reticulum membrane"/>
    <property type="evidence" value="ECO:0007669"/>
    <property type="project" value="TreeGrafter"/>
</dbReference>
<evidence type="ECO:0008006" key="4">
    <source>
        <dbReference type="Google" id="ProtNLM"/>
    </source>
</evidence>
<accession>A0A061J3R3</accession>
<feature type="transmembrane region" description="Helical" evidence="1">
    <location>
        <begin position="395"/>
        <end position="411"/>
    </location>
</feature>
<keyword evidence="1" id="KW-0472">Membrane</keyword>
<feature type="transmembrane region" description="Helical" evidence="1">
    <location>
        <begin position="512"/>
        <end position="537"/>
    </location>
</feature>
<sequence>MTTGTVPAFLELKGNINTNAMETDTFLHKLHQRSILYGDDAWLNIFPDSDNTTVWKKTMGFSTLDVKDLDTADETVLRHLPSLLLKETVEKAPSDYAKLIIVHFMGVDHAGHTFNAYHPEMQRVLKRTDDALHNVSRILNQRNSSMRTLLLLFGDHGMTNNGDHGGDSFPETDSFLYAEMFERGNQPSSTPEAAAPLAAAAAKSLRRRSELTEARWAEGLDEDLRANKPCREISGVDLNQLSAAHQVDLVPTISALLGVSIPFSNLGRIIPELIMLADPEADLDKLEECNWRQVNTFFEEAKFLKDAAWENETISWRERLVMMSHFGRKTRNRVNRGGIFWGLCLIMVSALSLMRNAEVLQCLRWKRLTGMWTMLLFIMRLCGLLSNSFIEKEDVWMLCLLEILLLTALFAKSLKHASPFSYVLQVALRVMVPLLVRSLSDTDNISGVVSPLEEWMNTHAAGLQWEYTGLVISAVVFLLASFRNFDRLWVVAQVSLMAVCYNRLFLHHMAPLLFFVLSVFVRGGSHLRYMTFVLWAASLCSEKYLVSAVIAIYGALLPFVVRAISHLPIISQAVVLHVFSWVAFYSQGNQCILPTVDLSAYFVGSSSEYIVLGGILVVVRTFNAFCFVPMAVMRVYKAQRAYGWYLCYLLVHLAVVQTAVSFFNAYVQKSHLMLFSIFCPKLMFDFAATGLVIVGYAVATLVM</sequence>
<dbReference type="PANTHER" id="PTHR23071">
    <property type="entry name" value="PHOSPHATIDYLINOSITOL GLYCAN"/>
    <property type="match status" value="1"/>
</dbReference>
<proteinExistence type="predicted"/>
<keyword evidence="1" id="KW-1133">Transmembrane helix</keyword>
<protein>
    <recommendedName>
        <fullName evidence="4">GPI ethanolamine phosphate transferase 3</fullName>
    </recommendedName>
</protein>
<dbReference type="AlphaFoldDB" id="A0A061J3R3"/>
<feature type="transmembrane region" description="Helical" evidence="1">
    <location>
        <begin position="544"/>
        <end position="564"/>
    </location>
</feature>
<dbReference type="Proteomes" id="UP000031737">
    <property type="component" value="Unassembled WGS sequence"/>
</dbReference>
<dbReference type="GO" id="GO:0006506">
    <property type="term" value="P:GPI anchor biosynthetic process"/>
    <property type="evidence" value="ECO:0007669"/>
    <property type="project" value="InterPro"/>
</dbReference>
<organism evidence="2 3">
    <name type="scientific">Trypanosoma rangeli SC58</name>
    <dbReference type="NCBI Taxonomy" id="429131"/>
    <lineage>
        <taxon>Eukaryota</taxon>
        <taxon>Discoba</taxon>
        <taxon>Euglenozoa</taxon>
        <taxon>Kinetoplastea</taxon>
        <taxon>Metakinetoplastina</taxon>
        <taxon>Trypanosomatida</taxon>
        <taxon>Trypanosomatidae</taxon>
        <taxon>Trypanosoma</taxon>
        <taxon>Herpetosoma</taxon>
    </lineage>
</organism>
<dbReference type="OrthoDB" id="272139at2759"/>
<feature type="transmembrane region" description="Helical" evidence="1">
    <location>
        <begin position="683"/>
        <end position="702"/>
    </location>
</feature>
<reference evidence="2 3" key="1">
    <citation type="submission" date="2013-07" db="EMBL/GenBank/DDBJ databases">
        <authorList>
            <person name="Stoco P.H."/>
            <person name="Wagner G."/>
            <person name="Gerber A."/>
            <person name="Zaha A."/>
            <person name="Thompson C."/>
            <person name="Bartholomeu D.C."/>
            <person name="Luckemeyer D.D."/>
            <person name="Bahia D."/>
            <person name="Loreto E."/>
            <person name="Prestes E.B."/>
            <person name="Lima F.M."/>
            <person name="Rodrigues-Luiz G."/>
            <person name="Vallejo G.A."/>
            <person name="Filho J.F."/>
            <person name="Monteiro K.M."/>
            <person name="Tyler K.M."/>
            <person name="de Almeida L.G."/>
            <person name="Ortiz M.F."/>
            <person name="Siervo M.A."/>
            <person name="de Moraes M.H."/>
            <person name="Cunha O.L."/>
            <person name="Mendonca-Neto R."/>
            <person name="Silva R."/>
            <person name="Teixeira S.M."/>
            <person name="Murta S.M."/>
            <person name="Sincero T.C."/>
            <person name="Mendes T.A."/>
            <person name="Urmenyi T.P."/>
            <person name="Silva V.G."/>
            <person name="da Rocha W.D."/>
            <person name="Andersson B."/>
            <person name="Romanha A.J."/>
            <person name="Steindel M."/>
            <person name="de Vasconcelos A.T."/>
            <person name="Grisard E.C."/>
        </authorList>
    </citation>
    <scope>NUCLEOTIDE SEQUENCE [LARGE SCALE GENOMIC DNA]</scope>
    <source>
        <strain evidence="2 3">SC58</strain>
    </source>
</reference>
<feature type="transmembrane region" description="Helical" evidence="1">
    <location>
        <begin position="644"/>
        <end position="663"/>
    </location>
</feature>
<feature type="transmembrane region" description="Helical" evidence="1">
    <location>
        <begin position="609"/>
        <end position="632"/>
    </location>
</feature>